<accession>A0ABN8ICL0</accession>
<evidence type="ECO:0000256" key="1">
    <source>
        <dbReference type="ARBA" id="ARBA00022460"/>
    </source>
</evidence>
<evidence type="ECO:0000256" key="2">
    <source>
        <dbReference type="ARBA" id="ARBA00022729"/>
    </source>
</evidence>
<dbReference type="PRINTS" id="PR00947">
    <property type="entry name" value="CUTICLE"/>
</dbReference>
<dbReference type="EMBL" id="OW152833">
    <property type="protein sequence ID" value="CAH2054533.1"/>
    <property type="molecule type" value="Genomic_DNA"/>
</dbReference>
<dbReference type="InterPro" id="IPR000618">
    <property type="entry name" value="Insect_cuticle"/>
</dbReference>
<sequence length="156" mass="16236">MVAAASAAFVSPVSYAAAPVVHSAPLVHAPLAKVAVDEYDAHPQYSFAYDVQDGLTGDSKSQHESRDGDVVQGSYSLVDPDGTRRTVDYTADPHNGFNAVVRKEAIGVKVAAVAPVAKIAAPVARIASPYPYAAAPVVHAAPIASAYPYSAPIYHH</sequence>
<keyword evidence="2" id="KW-0732">Signal</keyword>
<evidence type="ECO:0000313" key="5">
    <source>
        <dbReference type="Proteomes" id="UP000837857"/>
    </source>
</evidence>
<dbReference type="InterPro" id="IPR051217">
    <property type="entry name" value="Insect_Cuticle_Struc_Prot"/>
</dbReference>
<feature type="non-terminal residue" evidence="4">
    <location>
        <position position="156"/>
    </location>
</feature>
<evidence type="ECO:0008006" key="6">
    <source>
        <dbReference type="Google" id="ProtNLM"/>
    </source>
</evidence>
<keyword evidence="5" id="KW-1185">Reference proteome</keyword>
<evidence type="ECO:0000313" key="4">
    <source>
        <dbReference type="EMBL" id="CAH2054533.1"/>
    </source>
</evidence>
<dbReference type="PANTHER" id="PTHR12236:SF75">
    <property type="entry name" value="CUTICULAR PROTEIN 62BB, ISOFORM A"/>
    <property type="match status" value="1"/>
</dbReference>
<protein>
    <recommendedName>
        <fullName evidence="6">Cuticle protein</fullName>
    </recommendedName>
</protein>
<dbReference type="PROSITE" id="PS51155">
    <property type="entry name" value="CHIT_BIND_RR_2"/>
    <property type="match status" value="1"/>
</dbReference>
<dbReference type="PANTHER" id="PTHR12236">
    <property type="entry name" value="STRUCTURAL CONTITUENT OF CUTICLE"/>
    <property type="match status" value="1"/>
</dbReference>
<gene>
    <name evidence="4" type="ORF">IPOD504_LOCUS8665</name>
</gene>
<dbReference type="InterPro" id="IPR031311">
    <property type="entry name" value="CHIT_BIND_RR_consensus"/>
</dbReference>
<proteinExistence type="predicted"/>
<dbReference type="PROSITE" id="PS00233">
    <property type="entry name" value="CHIT_BIND_RR_1"/>
    <property type="match status" value="1"/>
</dbReference>
<dbReference type="Proteomes" id="UP000837857">
    <property type="component" value="Chromosome 21"/>
</dbReference>
<evidence type="ECO:0000256" key="3">
    <source>
        <dbReference type="PROSITE-ProRule" id="PRU00497"/>
    </source>
</evidence>
<organism evidence="4 5">
    <name type="scientific">Iphiclides podalirius</name>
    <name type="common">scarce swallowtail</name>
    <dbReference type="NCBI Taxonomy" id="110791"/>
    <lineage>
        <taxon>Eukaryota</taxon>
        <taxon>Metazoa</taxon>
        <taxon>Ecdysozoa</taxon>
        <taxon>Arthropoda</taxon>
        <taxon>Hexapoda</taxon>
        <taxon>Insecta</taxon>
        <taxon>Pterygota</taxon>
        <taxon>Neoptera</taxon>
        <taxon>Endopterygota</taxon>
        <taxon>Lepidoptera</taxon>
        <taxon>Glossata</taxon>
        <taxon>Ditrysia</taxon>
        <taxon>Papilionoidea</taxon>
        <taxon>Papilionidae</taxon>
        <taxon>Papilioninae</taxon>
        <taxon>Iphiclides</taxon>
    </lineage>
</organism>
<name>A0ABN8ICL0_9NEOP</name>
<keyword evidence="1 3" id="KW-0193">Cuticle</keyword>
<dbReference type="Pfam" id="PF00379">
    <property type="entry name" value="Chitin_bind_4"/>
    <property type="match status" value="1"/>
</dbReference>
<reference evidence="4" key="1">
    <citation type="submission" date="2022-03" db="EMBL/GenBank/DDBJ databases">
        <authorList>
            <person name="Martin H S."/>
        </authorList>
    </citation>
    <scope>NUCLEOTIDE SEQUENCE</scope>
</reference>